<keyword evidence="5" id="KW-0732">Signal</keyword>
<sequence length="156" mass="16457">MSTKKLHRGLSVAVVVLASMASLSAFAGPVTGTAAEVLAIADTQVEALKAGFSSDRRLNTQRDGEKIYQAICQGCHMPQGQGAAEVGFYPALAGNEKLAAAAYPVGVVMNGLHGMPGFAHRLDDAQVAEVVNYVRSNFGNQFTDTVTAEDVKLFRK</sequence>
<gene>
    <name evidence="7" type="ORF">AS359_02245</name>
</gene>
<keyword evidence="1 4" id="KW-0349">Heme</keyword>
<evidence type="ECO:0000256" key="3">
    <source>
        <dbReference type="ARBA" id="ARBA00023004"/>
    </source>
</evidence>
<feature type="domain" description="Cytochrome c" evidence="6">
    <location>
        <begin position="59"/>
        <end position="138"/>
    </location>
</feature>
<dbReference type="PANTHER" id="PTHR35008">
    <property type="entry name" value="BLL4482 PROTEIN-RELATED"/>
    <property type="match status" value="1"/>
</dbReference>
<proteinExistence type="predicted"/>
<dbReference type="SUPFAM" id="SSF46626">
    <property type="entry name" value="Cytochrome c"/>
    <property type="match status" value="1"/>
</dbReference>
<dbReference type="AlphaFoldDB" id="A0A0W7Z5C4"/>
<feature type="chain" id="PRO_5030019606" description="Cytochrome c domain-containing protein" evidence="5">
    <location>
        <begin position="28"/>
        <end position="156"/>
    </location>
</feature>
<evidence type="ECO:0000259" key="6">
    <source>
        <dbReference type="PROSITE" id="PS51007"/>
    </source>
</evidence>
<evidence type="ECO:0000313" key="7">
    <source>
        <dbReference type="EMBL" id="KUF42303.1"/>
    </source>
</evidence>
<reference evidence="7 8" key="1">
    <citation type="submission" date="2015-12" db="EMBL/GenBank/DDBJ databases">
        <title>Complete genome sequence of a multi-drug resistant strain Acidovorax sp. 12322-1.</title>
        <authorList>
            <person name="Ming D."/>
            <person name="Wang M."/>
            <person name="Hu S."/>
            <person name="Zhou Y."/>
            <person name="Jiang T."/>
        </authorList>
    </citation>
    <scope>NUCLEOTIDE SEQUENCE [LARGE SCALE GENOMIC DNA]</scope>
    <source>
        <strain evidence="7 8">12322-1</strain>
    </source>
</reference>
<dbReference type="RefSeq" id="WP_054065154.1">
    <property type="nucleotide sequence ID" value="NZ_CAUCIF010000012.1"/>
</dbReference>
<dbReference type="GeneID" id="83038451"/>
<keyword evidence="8" id="KW-1185">Reference proteome</keyword>
<keyword evidence="3 4" id="KW-0408">Iron</keyword>
<accession>A0A0W7Z5C4</accession>
<dbReference type="STRING" id="225992.B5M06_03850"/>
<dbReference type="GO" id="GO:0009055">
    <property type="term" value="F:electron transfer activity"/>
    <property type="evidence" value="ECO:0007669"/>
    <property type="project" value="InterPro"/>
</dbReference>
<dbReference type="PANTHER" id="PTHR35008:SF9">
    <property type="entry name" value="CYTOCHROME C DOMAIN-CONTAINING PROTEIN"/>
    <property type="match status" value="1"/>
</dbReference>
<dbReference type="EMBL" id="LPXH01000015">
    <property type="protein sequence ID" value="KUF42303.1"/>
    <property type="molecule type" value="Genomic_DNA"/>
</dbReference>
<evidence type="ECO:0000256" key="1">
    <source>
        <dbReference type="ARBA" id="ARBA00022617"/>
    </source>
</evidence>
<dbReference type="GO" id="GO:0046872">
    <property type="term" value="F:metal ion binding"/>
    <property type="evidence" value="ECO:0007669"/>
    <property type="project" value="UniProtKB-KW"/>
</dbReference>
<evidence type="ECO:0000256" key="5">
    <source>
        <dbReference type="SAM" id="SignalP"/>
    </source>
</evidence>
<evidence type="ECO:0000256" key="4">
    <source>
        <dbReference type="PROSITE-ProRule" id="PRU00433"/>
    </source>
</evidence>
<dbReference type="GO" id="GO:0020037">
    <property type="term" value="F:heme binding"/>
    <property type="evidence" value="ECO:0007669"/>
    <property type="project" value="InterPro"/>
</dbReference>
<evidence type="ECO:0000313" key="8">
    <source>
        <dbReference type="Proteomes" id="UP000053300"/>
    </source>
</evidence>
<organism evidence="7 8">
    <name type="scientific">Comamonas kerstersii</name>
    <dbReference type="NCBI Taxonomy" id="225992"/>
    <lineage>
        <taxon>Bacteria</taxon>
        <taxon>Pseudomonadati</taxon>
        <taxon>Pseudomonadota</taxon>
        <taxon>Betaproteobacteria</taxon>
        <taxon>Burkholderiales</taxon>
        <taxon>Comamonadaceae</taxon>
        <taxon>Comamonas</taxon>
    </lineage>
</organism>
<name>A0A0W7Z5C4_9BURK</name>
<dbReference type="InterPro" id="IPR009056">
    <property type="entry name" value="Cyt_c-like_dom"/>
</dbReference>
<protein>
    <recommendedName>
        <fullName evidence="6">Cytochrome c domain-containing protein</fullName>
    </recommendedName>
</protein>
<dbReference type="Pfam" id="PF13442">
    <property type="entry name" value="Cytochrome_CBB3"/>
    <property type="match status" value="1"/>
</dbReference>
<dbReference type="Proteomes" id="UP000053300">
    <property type="component" value="Unassembled WGS sequence"/>
</dbReference>
<dbReference type="Gene3D" id="1.10.760.10">
    <property type="entry name" value="Cytochrome c-like domain"/>
    <property type="match status" value="1"/>
</dbReference>
<feature type="signal peptide" evidence="5">
    <location>
        <begin position="1"/>
        <end position="27"/>
    </location>
</feature>
<comment type="caution">
    <text evidence="7">The sequence shown here is derived from an EMBL/GenBank/DDBJ whole genome shotgun (WGS) entry which is preliminary data.</text>
</comment>
<dbReference type="InterPro" id="IPR051459">
    <property type="entry name" value="Cytochrome_c-type_DH"/>
</dbReference>
<accession>A0A1V3TMC7</accession>
<evidence type="ECO:0000256" key="2">
    <source>
        <dbReference type="ARBA" id="ARBA00022723"/>
    </source>
</evidence>
<dbReference type="InterPro" id="IPR036909">
    <property type="entry name" value="Cyt_c-like_dom_sf"/>
</dbReference>
<keyword evidence="2 4" id="KW-0479">Metal-binding</keyword>
<dbReference type="PROSITE" id="PS51007">
    <property type="entry name" value="CYTC"/>
    <property type="match status" value="1"/>
</dbReference>